<dbReference type="InterPro" id="IPR008183">
    <property type="entry name" value="Aldose_1/G6P_1-epimerase"/>
</dbReference>
<sequence>MKQVTISNDFITLVVLDYGAIIQKLLLKNHKGDYENLVVGFNFPNDYLEDHTCLGACVGRYAGRISQGKFNLDRQDYHLYSEKGIHLHGGKNGFHTKYWTFEEVQYGNNPFIKLSYLSKHLEEGYPGNLKVTVTYQLMDSALRIVHEATTDRTTVVNLTNHSYFKFDDSGTVDDYRLQLNCSRYAEANENLLPTGKLIDVVQTDHDFLIEKPIGEVRLDSVMAIDPQSQVAAKVQSPKSKITMEVVTNQPALIVYMPPDFPAICLETQNFPDAPNQTHFPNSVLRPGEKYRNASEYRFTRPSVPQRYSWS</sequence>
<evidence type="ECO:0000256" key="3">
    <source>
        <dbReference type="ARBA" id="ARBA00023235"/>
    </source>
</evidence>
<dbReference type="Gene3D" id="2.70.98.10">
    <property type="match status" value="1"/>
</dbReference>
<accession>A0A0F9MW55</accession>
<keyword evidence="4" id="KW-0119">Carbohydrate metabolism</keyword>
<dbReference type="InterPro" id="IPR014718">
    <property type="entry name" value="GH-type_carb-bd"/>
</dbReference>
<organism evidence="5">
    <name type="scientific">marine sediment metagenome</name>
    <dbReference type="NCBI Taxonomy" id="412755"/>
    <lineage>
        <taxon>unclassified sequences</taxon>
        <taxon>metagenomes</taxon>
        <taxon>ecological metagenomes</taxon>
    </lineage>
</organism>
<dbReference type="GO" id="GO:0004034">
    <property type="term" value="F:aldose 1-epimerase activity"/>
    <property type="evidence" value="ECO:0007669"/>
    <property type="project" value="TreeGrafter"/>
</dbReference>
<evidence type="ECO:0000313" key="5">
    <source>
        <dbReference type="EMBL" id="KKN11540.1"/>
    </source>
</evidence>
<dbReference type="GO" id="GO:0030246">
    <property type="term" value="F:carbohydrate binding"/>
    <property type="evidence" value="ECO:0007669"/>
    <property type="project" value="InterPro"/>
</dbReference>
<dbReference type="InterPro" id="IPR047215">
    <property type="entry name" value="Galactose_mutarotase-like"/>
</dbReference>
<dbReference type="GO" id="GO:0033499">
    <property type="term" value="P:galactose catabolic process via UDP-galactose, Leloir pathway"/>
    <property type="evidence" value="ECO:0007669"/>
    <property type="project" value="TreeGrafter"/>
</dbReference>
<dbReference type="GO" id="GO:0006006">
    <property type="term" value="P:glucose metabolic process"/>
    <property type="evidence" value="ECO:0007669"/>
    <property type="project" value="TreeGrafter"/>
</dbReference>
<dbReference type="SUPFAM" id="SSF74650">
    <property type="entry name" value="Galactose mutarotase-like"/>
    <property type="match status" value="1"/>
</dbReference>
<evidence type="ECO:0000256" key="1">
    <source>
        <dbReference type="ARBA" id="ARBA00005028"/>
    </source>
</evidence>
<dbReference type="InterPro" id="IPR011013">
    <property type="entry name" value="Gal_mutarotase_sf_dom"/>
</dbReference>
<gene>
    <name evidence="5" type="ORF">LCGC14_1025470</name>
</gene>
<evidence type="ECO:0000256" key="2">
    <source>
        <dbReference type="ARBA" id="ARBA00006206"/>
    </source>
</evidence>
<dbReference type="CDD" id="cd09019">
    <property type="entry name" value="galactose_mutarotase_like"/>
    <property type="match status" value="1"/>
</dbReference>
<comment type="caution">
    <text evidence="5">The sequence shown here is derived from an EMBL/GenBank/DDBJ whole genome shotgun (WGS) entry which is preliminary data.</text>
</comment>
<dbReference type="AlphaFoldDB" id="A0A0F9MW55"/>
<reference evidence="5" key="1">
    <citation type="journal article" date="2015" name="Nature">
        <title>Complex archaea that bridge the gap between prokaryotes and eukaryotes.</title>
        <authorList>
            <person name="Spang A."/>
            <person name="Saw J.H."/>
            <person name="Jorgensen S.L."/>
            <person name="Zaremba-Niedzwiedzka K."/>
            <person name="Martijn J."/>
            <person name="Lind A.E."/>
            <person name="van Eijk R."/>
            <person name="Schleper C."/>
            <person name="Guy L."/>
            <person name="Ettema T.J."/>
        </authorList>
    </citation>
    <scope>NUCLEOTIDE SEQUENCE</scope>
</reference>
<proteinExistence type="inferred from homology"/>
<dbReference type="PIRSF" id="PIRSF005096">
    <property type="entry name" value="GALM"/>
    <property type="match status" value="1"/>
</dbReference>
<dbReference type="Pfam" id="PF01263">
    <property type="entry name" value="Aldose_epim"/>
    <property type="match status" value="1"/>
</dbReference>
<dbReference type="UniPathway" id="UPA00242"/>
<dbReference type="GO" id="GO:0005737">
    <property type="term" value="C:cytoplasm"/>
    <property type="evidence" value="ECO:0007669"/>
    <property type="project" value="TreeGrafter"/>
</dbReference>
<evidence type="ECO:0000256" key="4">
    <source>
        <dbReference type="ARBA" id="ARBA00023277"/>
    </source>
</evidence>
<keyword evidence="3" id="KW-0413">Isomerase</keyword>
<dbReference type="PANTHER" id="PTHR10091:SF0">
    <property type="entry name" value="GALACTOSE MUTAROTASE"/>
    <property type="match status" value="1"/>
</dbReference>
<protein>
    <recommendedName>
        <fullName evidence="6">Aldose 1-epimerase</fullName>
    </recommendedName>
</protein>
<comment type="similarity">
    <text evidence="2">Belongs to the aldose epimerase family.</text>
</comment>
<dbReference type="EMBL" id="LAZR01004124">
    <property type="protein sequence ID" value="KKN11540.1"/>
    <property type="molecule type" value="Genomic_DNA"/>
</dbReference>
<evidence type="ECO:0008006" key="6">
    <source>
        <dbReference type="Google" id="ProtNLM"/>
    </source>
</evidence>
<name>A0A0F9MW55_9ZZZZ</name>
<dbReference type="PANTHER" id="PTHR10091">
    <property type="entry name" value="ALDOSE-1-EPIMERASE"/>
    <property type="match status" value="1"/>
</dbReference>
<dbReference type="InterPro" id="IPR015443">
    <property type="entry name" value="Aldose_1-epimerase"/>
</dbReference>
<comment type="pathway">
    <text evidence="1">Carbohydrate metabolism; hexose metabolism.</text>
</comment>